<feature type="transmembrane region" description="Helical" evidence="7">
    <location>
        <begin position="57"/>
        <end position="81"/>
    </location>
</feature>
<dbReference type="GO" id="GO:0015203">
    <property type="term" value="F:polyamine transmembrane transporter activity"/>
    <property type="evidence" value="ECO:0007669"/>
    <property type="project" value="TreeGrafter"/>
</dbReference>
<keyword evidence="5" id="KW-0460">Magnesium</keyword>
<evidence type="ECO:0000256" key="1">
    <source>
        <dbReference type="ARBA" id="ARBA00004141"/>
    </source>
</evidence>
<dbReference type="OrthoDB" id="8934078at2759"/>
<dbReference type="GO" id="GO:0019829">
    <property type="term" value="F:ATPase-coupled monoatomic cation transmembrane transporter activity"/>
    <property type="evidence" value="ECO:0007669"/>
    <property type="project" value="TreeGrafter"/>
</dbReference>
<comment type="subcellular location">
    <subcellularLocation>
        <location evidence="1">Membrane</location>
        <topology evidence="1">Multi-pass membrane protein</topology>
    </subcellularLocation>
</comment>
<evidence type="ECO:0000313" key="8">
    <source>
        <dbReference type="Proteomes" id="UP000515152"/>
    </source>
</evidence>
<organism evidence="8 9">
    <name type="scientific">Clupea harengus</name>
    <name type="common">Atlantic herring</name>
    <dbReference type="NCBI Taxonomy" id="7950"/>
    <lineage>
        <taxon>Eukaryota</taxon>
        <taxon>Metazoa</taxon>
        <taxon>Chordata</taxon>
        <taxon>Craniata</taxon>
        <taxon>Vertebrata</taxon>
        <taxon>Euteleostomi</taxon>
        <taxon>Actinopterygii</taxon>
        <taxon>Neopterygii</taxon>
        <taxon>Teleostei</taxon>
        <taxon>Clupei</taxon>
        <taxon>Clupeiformes</taxon>
        <taxon>Clupeoidei</taxon>
        <taxon>Clupeidae</taxon>
        <taxon>Clupea</taxon>
    </lineage>
</organism>
<dbReference type="InterPro" id="IPR006544">
    <property type="entry name" value="P-type_TPase_V"/>
</dbReference>
<gene>
    <name evidence="9" type="primary">LOC105899133</name>
</gene>
<dbReference type="GeneID" id="105899133"/>
<keyword evidence="4" id="KW-0067">ATP-binding</keyword>
<evidence type="ECO:0000256" key="6">
    <source>
        <dbReference type="ARBA" id="ARBA00022967"/>
    </source>
</evidence>
<dbReference type="FunFam" id="1.20.1110.10:FF:000026">
    <property type="entry name" value="Cation-transporting ATPase"/>
    <property type="match status" value="1"/>
</dbReference>
<sequence>MCGDGANDCGALKRAHGGISLSELEASVASPFTSTTPNISCVPTLIREGRAALITSFCVFKFMALYSIIQYLSVTLLYFILSNLGDFQFLFIDVVIILIIAFTMSLNPAWKELVAQRPPSSLMSGPLLFSVLTQIMVCLSFQALAFVWVQHQSWYEKWTPLSDACNTSRVGLSISPNTTHPTDHKNIRNYENTTLFYISSFQYLVVAIIYSKGKPFRQSSYKNWPFVLSCISLYIFLFLIMLYPVSAIDNFLEIVCVPYEWRITMVIIIVVNAVVSFVLETLVLDVILWRFVFDEDKLGKDGAVPAAQNTQLSNDQWGSRFLAWTFCRNRKTPQTRFIQLAQELQDDLDWPPRPQTCTYGTAPHHSLIL</sequence>
<dbReference type="PANTHER" id="PTHR45630">
    <property type="entry name" value="CATION-TRANSPORTING ATPASE-RELATED"/>
    <property type="match status" value="1"/>
</dbReference>
<keyword evidence="8" id="KW-1185">Reference proteome</keyword>
<feature type="transmembrane region" description="Helical" evidence="7">
    <location>
        <begin position="87"/>
        <end position="106"/>
    </location>
</feature>
<dbReference type="AlphaFoldDB" id="A0A8M1K581"/>
<dbReference type="RefSeq" id="XP_042558981.1">
    <property type="nucleotide sequence ID" value="XM_042703047.1"/>
</dbReference>
<evidence type="ECO:0000256" key="3">
    <source>
        <dbReference type="ARBA" id="ARBA00022741"/>
    </source>
</evidence>
<accession>A0A8M1K581</accession>
<keyword evidence="7" id="KW-1133">Transmembrane helix</keyword>
<evidence type="ECO:0000256" key="2">
    <source>
        <dbReference type="ARBA" id="ARBA00022723"/>
    </source>
</evidence>
<dbReference type="GO" id="GO:0005524">
    <property type="term" value="F:ATP binding"/>
    <property type="evidence" value="ECO:0007669"/>
    <property type="project" value="UniProtKB-KW"/>
</dbReference>
<evidence type="ECO:0000313" key="9">
    <source>
        <dbReference type="RefSeq" id="XP_042558981.1"/>
    </source>
</evidence>
<keyword evidence="6" id="KW-1278">Translocase</keyword>
<feature type="transmembrane region" description="Helical" evidence="7">
    <location>
        <begin position="263"/>
        <end position="288"/>
    </location>
</feature>
<dbReference type="PANTHER" id="PTHR45630:SF12">
    <property type="entry name" value="POLYAMINE-TRANSPORTING ATPASE 13A3"/>
    <property type="match status" value="1"/>
</dbReference>
<dbReference type="Proteomes" id="UP000515152">
    <property type="component" value="Chromosome 22"/>
</dbReference>
<keyword evidence="7" id="KW-0472">Membrane</keyword>
<proteinExistence type="predicted"/>
<dbReference type="GO" id="GO:0140358">
    <property type="term" value="F:P-type transmembrane transporter activity"/>
    <property type="evidence" value="ECO:0007669"/>
    <property type="project" value="InterPro"/>
</dbReference>
<keyword evidence="7" id="KW-0812">Transmembrane</keyword>
<keyword evidence="3" id="KW-0547">Nucleotide-binding</keyword>
<dbReference type="GO" id="GO:0006874">
    <property type="term" value="P:intracellular calcium ion homeostasis"/>
    <property type="evidence" value="ECO:0007669"/>
    <property type="project" value="TreeGrafter"/>
</dbReference>
<feature type="transmembrane region" description="Helical" evidence="7">
    <location>
        <begin position="223"/>
        <end position="243"/>
    </location>
</feature>
<feature type="transmembrane region" description="Helical" evidence="7">
    <location>
        <begin position="127"/>
        <end position="149"/>
    </location>
</feature>
<evidence type="ECO:0000256" key="5">
    <source>
        <dbReference type="ARBA" id="ARBA00022842"/>
    </source>
</evidence>
<protein>
    <submittedName>
        <fullName evidence="9">Polyamine-transporting ATPase 13A3-like isoform X1</fullName>
    </submittedName>
</protein>
<name>A0A8M1K581_CLUHA</name>
<evidence type="ECO:0000256" key="7">
    <source>
        <dbReference type="SAM" id="Phobius"/>
    </source>
</evidence>
<evidence type="ECO:0000256" key="4">
    <source>
        <dbReference type="ARBA" id="ARBA00022840"/>
    </source>
</evidence>
<feature type="transmembrane region" description="Helical" evidence="7">
    <location>
        <begin position="194"/>
        <end position="211"/>
    </location>
</feature>
<dbReference type="GO" id="GO:0031902">
    <property type="term" value="C:late endosome membrane"/>
    <property type="evidence" value="ECO:0007669"/>
    <property type="project" value="TreeGrafter"/>
</dbReference>
<keyword evidence="2" id="KW-0479">Metal-binding</keyword>
<reference evidence="9" key="1">
    <citation type="submission" date="2025-08" db="UniProtKB">
        <authorList>
            <consortium name="RefSeq"/>
        </authorList>
    </citation>
    <scope>IDENTIFICATION</scope>
</reference>
<dbReference type="GO" id="GO:0046872">
    <property type="term" value="F:metal ion binding"/>
    <property type="evidence" value="ECO:0007669"/>
    <property type="project" value="UniProtKB-KW"/>
</dbReference>